<keyword evidence="4" id="KW-0804">Transcription</keyword>
<dbReference type="Pfam" id="PF03466">
    <property type="entry name" value="LysR_substrate"/>
    <property type="match status" value="1"/>
</dbReference>
<dbReference type="PROSITE" id="PS50931">
    <property type="entry name" value="HTH_LYSR"/>
    <property type="match status" value="1"/>
</dbReference>
<gene>
    <name evidence="6" type="ORF">NUH88_10945</name>
</gene>
<dbReference type="Gene3D" id="3.40.190.290">
    <property type="match status" value="1"/>
</dbReference>
<dbReference type="SUPFAM" id="SSF46785">
    <property type="entry name" value="Winged helix' DNA-binding domain"/>
    <property type="match status" value="1"/>
</dbReference>
<dbReference type="GO" id="GO:0043565">
    <property type="term" value="F:sequence-specific DNA binding"/>
    <property type="evidence" value="ECO:0007669"/>
    <property type="project" value="TreeGrafter"/>
</dbReference>
<dbReference type="GO" id="GO:0006351">
    <property type="term" value="P:DNA-templated transcription"/>
    <property type="evidence" value="ECO:0007669"/>
    <property type="project" value="TreeGrafter"/>
</dbReference>
<dbReference type="SUPFAM" id="SSF53850">
    <property type="entry name" value="Periplasmic binding protein-like II"/>
    <property type="match status" value="1"/>
</dbReference>
<dbReference type="Pfam" id="PF00126">
    <property type="entry name" value="HTH_1"/>
    <property type="match status" value="1"/>
</dbReference>
<dbReference type="InterPro" id="IPR005119">
    <property type="entry name" value="LysR_subst-bd"/>
</dbReference>
<proteinExistence type="inferred from homology"/>
<keyword evidence="7" id="KW-1185">Reference proteome</keyword>
<dbReference type="InterPro" id="IPR058163">
    <property type="entry name" value="LysR-type_TF_proteobact-type"/>
</dbReference>
<dbReference type="FunFam" id="1.10.10.10:FF:000001">
    <property type="entry name" value="LysR family transcriptional regulator"/>
    <property type="match status" value="1"/>
</dbReference>
<dbReference type="PANTHER" id="PTHR30537">
    <property type="entry name" value="HTH-TYPE TRANSCRIPTIONAL REGULATOR"/>
    <property type="match status" value="1"/>
</dbReference>
<keyword evidence="2" id="KW-0805">Transcription regulation</keyword>
<dbReference type="InterPro" id="IPR036388">
    <property type="entry name" value="WH-like_DNA-bd_sf"/>
</dbReference>
<evidence type="ECO:0000256" key="1">
    <source>
        <dbReference type="ARBA" id="ARBA00009437"/>
    </source>
</evidence>
<dbReference type="Gene3D" id="1.10.10.10">
    <property type="entry name" value="Winged helix-like DNA-binding domain superfamily/Winged helix DNA-binding domain"/>
    <property type="match status" value="1"/>
</dbReference>
<evidence type="ECO:0000256" key="2">
    <source>
        <dbReference type="ARBA" id="ARBA00023015"/>
    </source>
</evidence>
<keyword evidence="3" id="KW-0238">DNA-binding</keyword>
<name>A0A9J7AMY8_9PROT</name>
<evidence type="ECO:0000256" key="4">
    <source>
        <dbReference type="ARBA" id="ARBA00023163"/>
    </source>
</evidence>
<evidence type="ECO:0000259" key="5">
    <source>
        <dbReference type="PROSITE" id="PS50931"/>
    </source>
</evidence>
<feature type="domain" description="HTH lysR-type" evidence="5">
    <location>
        <begin position="1"/>
        <end position="59"/>
    </location>
</feature>
<dbReference type="Proteomes" id="UP001060336">
    <property type="component" value="Chromosome"/>
</dbReference>
<dbReference type="CDD" id="cd08472">
    <property type="entry name" value="PBP2_CrgA_like_3"/>
    <property type="match status" value="1"/>
</dbReference>
<dbReference type="EMBL" id="CP102480">
    <property type="protein sequence ID" value="UUX47937.1"/>
    <property type="molecule type" value="Genomic_DNA"/>
</dbReference>
<evidence type="ECO:0000256" key="3">
    <source>
        <dbReference type="ARBA" id="ARBA00023125"/>
    </source>
</evidence>
<dbReference type="InterPro" id="IPR036390">
    <property type="entry name" value="WH_DNA-bd_sf"/>
</dbReference>
<protein>
    <submittedName>
        <fullName evidence="6">LysR family transcriptional regulator</fullName>
    </submittedName>
</protein>
<dbReference type="AlphaFoldDB" id="A0A9J7AMY8"/>
<reference evidence="6" key="1">
    <citation type="submission" date="2022-08" db="EMBL/GenBank/DDBJ databases">
        <title>Nisaea acidiphila sp. nov., isolated from a marine algal debris and emended description of the genus Nisaea Urios et al. 2008.</title>
        <authorList>
            <person name="Kwon K."/>
        </authorList>
    </citation>
    <scope>NUCLEOTIDE SEQUENCE</scope>
    <source>
        <strain evidence="6">MEBiC11861</strain>
    </source>
</reference>
<dbReference type="KEGG" id="naci:NUH88_10945"/>
<evidence type="ECO:0000313" key="6">
    <source>
        <dbReference type="EMBL" id="UUX47937.1"/>
    </source>
</evidence>
<organism evidence="6 7">
    <name type="scientific">Nisaea acidiphila</name>
    <dbReference type="NCBI Taxonomy" id="1862145"/>
    <lineage>
        <taxon>Bacteria</taxon>
        <taxon>Pseudomonadati</taxon>
        <taxon>Pseudomonadota</taxon>
        <taxon>Alphaproteobacteria</taxon>
        <taxon>Rhodospirillales</taxon>
        <taxon>Thalassobaculaceae</taxon>
        <taxon>Nisaea</taxon>
    </lineage>
</organism>
<dbReference type="PANTHER" id="PTHR30537:SF72">
    <property type="entry name" value="LYSR FAMILY TRANSCRIPTIONAL REGULATOR"/>
    <property type="match status" value="1"/>
</dbReference>
<dbReference type="RefSeq" id="WP_257766446.1">
    <property type="nucleotide sequence ID" value="NZ_CP102480.1"/>
</dbReference>
<evidence type="ECO:0000313" key="7">
    <source>
        <dbReference type="Proteomes" id="UP001060336"/>
    </source>
</evidence>
<dbReference type="GO" id="GO:0003700">
    <property type="term" value="F:DNA-binding transcription factor activity"/>
    <property type="evidence" value="ECO:0007669"/>
    <property type="project" value="InterPro"/>
</dbReference>
<comment type="similarity">
    <text evidence="1">Belongs to the LysR transcriptional regulatory family.</text>
</comment>
<accession>A0A9J7AMY8</accession>
<dbReference type="InterPro" id="IPR000847">
    <property type="entry name" value="LysR_HTH_N"/>
</dbReference>
<sequence length="297" mass="32948">MDRLDAMRLFVRVVERRSFTAAAADRAIPRSTATEAIRRLEDVLGTRLLDRTTRQVAPTPDGDAYYQRCLKILADVDEAEGVLRGSAPAGLLRVDAHGALTRAFLLPRLPEFLERYPLLRLQIRQGDRLVDLVREGVDCVIRAGAPEESGLIMRRLVDIPEITCAAPAYLERFGTPGGPGDLAGHETVGFVSSRTGSVLPLELCAGGRVMEFDLPSRVTANDAETVHHLARLGYGLIQAPRYRFREDLAQGRLVEVMAGFRPEPLPLVALYPQNRQLSPRVRVFLDWAAEVFRDADL</sequence>